<dbReference type="PATRIC" id="fig|178606.4.peg.2495"/>
<sequence length="64" mass="7408">MCYLLPKSSRKCLPIPAQEYFVHTERKIIGFWQSKTGNAIRFSGGTGTRQPEFRKSGTFVFFFI</sequence>
<dbReference type="EMBL" id="JPGK01000012">
    <property type="protein sequence ID" value="KGA92737.1"/>
    <property type="molecule type" value="Genomic_DNA"/>
</dbReference>
<reference evidence="1 2" key="1">
    <citation type="submission" date="2014-06" db="EMBL/GenBank/DDBJ databases">
        <title>Draft genome sequence of iron oxidizing acidophile Leptospirillum ferriphilum DSM14647.</title>
        <authorList>
            <person name="Cardenas J.P."/>
            <person name="Lazcano M."/>
            <person name="Ossandon F.J."/>
            <person name="Corbett M."/>
            <person name="Holmes D.S."/>
            <person name="Watkin E."/>
        </authorList>
    </citation>
    <scope>NUCLEOTIDE SEQUENCE [LARGE SCALE GENOMIC DNA]</scope>
    <source>
        <strain evidence="1 2">DSM 14647</strain>
    </source>
</reference>
<dbReference type="AlphaFoldDB" id="A0A094WAP7"/>
<name>A0A094WAP7_9BACT</name>
<proteinExistence type="predicted"/>
<dbReference type="Proteomes" id="UP000029452">
    <property type="component" value="Unassembled WGS sequence"/>
</dbReference>
<organism evidence="1 2">
    <name type="scientific">Leptospirillum ferriphilum</name>
    <dbReference type="NCBI Taxonomy" id="178606"/>
    <lineage>
        <taxon>Bacteria</taxon>
        <taxon>Pseudomonadati</taxon>
        <taxon>Nitrospirota</taxon>
        <taxon>Nitrospiria</taxon>
        <taxon>Nitrospirales</taxon>
        <taxon>Nitrospiraceae</taxon>
        <taxon>Leptospirillum</taxon>
    </lineage>
</organism>
<comment type="caution">
    <text evidence="1">The sequence shown here is derived from an EMBL/GenBank/DDBJ whole genome shotgun (WGS) entry which is preliminary data.</text>
</comment>
<evidence type="ECO:0000313" key="1">
    <source>
        <dbReference type="EMBL" id="KGA92737.1"/>
    </source>
</evidence>
<gene>
    <name evidence="1" type="ORF">LptCag_0472</name>
</gene>
<accession>A0A094WAP7</accession>
<protein>
    <submittedName>
        <fullName evidence="1">Uncharacterized protein</fullName>
    </submittedName>
</protein>
<evidence type="ECO:0000313" key="2">
    <source>
        <dbReference type="Proteomes" id="UP000029452"/>
    </source>
</evidence>